<evidence type="ECO:0008006" key="4">
    <source>
        <dbReference type="Google" id="ProtNLM"/>
    </source>
</evidence>
<evidence type="ECO:0000313" key="3">
    <source>
        <dbReference type="Proteomes" id="UP000467148"/>
    </source>
</evidence>
<dbReference type="Proteomes" id="UP000467148">
    <property type="component" value="Chromosome"/>
</dbReference>
<dbReference type="SUPFAM" id="SSF52788">
    <property type="entry name" value="Phosphotyrosine protein phosphatases I"/>
    <property type="match status" value="1"/>
</dbReference>
<reference evidence="2 3" key="1">
    <citation type="journal article" date="2019" name="Emerg. Microbes Infect.">
        <title>Comprehensive subspecies identification of 175 nontuberculous mycobacteria species based on 7547 genomic profiles.</title>
        <authorList>
            <person name="Matsumoto Y."/>
            <person name="Kinjo T."/>
            <person name="Motooka D."/>
            <person name="Nabeya D."/>
            <person name="Jung N."/>
            <person name="Uechi K."/>
            <person name="Horii T."/>
            <person name="Iida T."/>
            <person name="Fujita J."/>
            <person name="Nakamura S."/>
        </authorList>
    </citation>
    <scope>NUCLEOTIDE SEQUENCE [LARGE SCALE GENOMIC DNA]</scope>
    <source>
        <strain evidence="2 3">JCM 30396</strain>
    </source>
</reference>
<gene>
    <name evidence="2" type="ORF">MHEL_32750</name>
</gene>
<dbReference type="AlphaFoldDB" id="A0A7I7T700"/>
<dbReference type="KEGG" id="mhev:MHEL_32750"/>
<name>A0A7I7T700_9MYCO</name>
<evidence type="ECO:0000256" key="1">
    <source>
        <dbReference type="SAM" id="MobiDB-lite"/>
    </source>
</evidence>
<proteinExistence type="predicted"/>
<sequence>MLFVCVKNGGKSRMATGLMRKIAGHSVDVHPAGTKPGGQINTYEVLGRIDAAWVKRQNLKKIPAQLDSQPRQDRGVCSSRLTRRHQHHM</sequence>
<accession>A0A7I7T700</accession>
<protein>
    <recommendedName>
        <fullName evidence="4">Arsenate reductase</fullName>
    </recommendedName>
</protein>
<dbReference type="Gene3D" id="3.40.50.2300">
    <property type="match status" value="1"/>
</dbReference>
<evidence type="ECO:0000313" key="2">
    <source>
        <dbReference type="EMBL" id="BBY65032.1"/>
    </source>
</evidence>
<dbReference type="InterPro" id="IPR036196">
    <property type="entry name" value="Ptyr_pPase_sf"/>
</dbReference>
<dbReference type="EMBL" id="AP022596">
    <property type="protein sequence ID" value="BBY65032.1"/>
    <property type="molecule type" value="Genomic_DNA"/>
</dbReference>
<feature type="region of interest" description="Disordered" evidence="1">
    <location>
        <begin position="65"/>
        <end position="89"/>
    </location>
</feature>
<organism evidence="2 3">
    <name type="scientific">Mycolicibacterium helvum</name>
    <dbReference type="NCBI Taxonomy" id="1534349"/>
    <lineage>
        <taxon>Bacteria</taxon>
        <taxon>Bacillati</taxon>
        <taxon>Actinomycetota</taxon>
        <taxon>Actinomycetes</taxon>
        <taxon>Mycobacteriales</taxon>
        <taxon>Mycobacteriaceae</taxon>
        <taxon>Mycolicibacterium</taxon>
    </lineage>
</organism>
<keyword evidence="3" id="KW-1185">Reference proteome</keyword>